<dbReference type="EMBL" id="BTSX01000006">
    <property type="protein sequence ID" value="GMT02964.1"/>
    <property type="molecule type" value="Genomic_DNA"/>
</dbReference>
<feature type="transmembrane region" description="Helical" evidence="1">
    <location>
        <begin position="152"/>
        <end position="175"/>
    </location>
</feature>
<evidence type="ECO:0000256" key="1">
    <source>
        <dbReference type="SAM" id="Phobius"/>
    </source>
</evidence>
<protein>
    <recommendedName>
        <fullName evidence="4">G protein-coupled receptor</fullName>
    </recommendedName>
</protein>
<evidence type="ECO:0008006" key="4">
    <source>
        <dbReference type="Google" id="ProtNLM"/>
    </source>
</evidence>
<dbReference type="Proteomes" id="UP001432027">
    <property type="component" value="Unassembled WGS sequence"/>
</dbReference>
<evidence type="ECO:0000313" key="2">
    <source>
        <dbReference type="EMBL" id="GMT02964.1"/>
    </source>
</evidence>
<keyword evidence="3" id="KW-1185">Reference proteome</keyword>
<sequence length="203" mass="23077">AVMARPLHPLLRGATLATDPSSRAARVSLSFFPFCFALTPINIAILFLTCNNFMYILGFFIYDSNEFPIARSFFVFSLLINGLAYFGMWRRKAGLVIPCFVVYLITFIINCFLSFIVIAFFSGYFISYEHFTRVIQDKLNLGYDASRHIARLFGYFSACNAAISCAYLWVLISALNTIRKEYGREQQVMKRVVVPSAPPAYDV</sequence>
<organism evidence="2 3">
    <name type="scientific">Pristionchus entomophagus</name>
    <dbReference type="NCBI Taxonomy" id="358040"/>
    <lineage>
        <taxon>Eukaryota</taxon>
        <taxon>Metazoa</taxon>
        <taxon>Ecdysozoa</taxon>
        <taxon>Nematoda</taxon>
        <taxon>Chromadorea</taxon>
        <taxon>Rhabditida</taxon>
        <taxon>Rhabditina</taxon>
        <taxon>Diplogasteromorpha</taxon>
        <taxon>Diplogasteroidea</taxon>
        <taxon>Neodiplogasteridae</taxon>
        <taxon>Pristionchus</taxon>
    </lineage>
</organism>
<gene>
    <name evidence="2" type="ORF">PENTCL1PPCAC_25138</name>
</gene>
<keyword evidence="1" id="KW-0472">Membrane</keyword>
<feature type="transmembrane region" description="Helical" evidence="1">
    <location>
        <begin position="31"/>
        <end position="62"/>
    </location>
</feature>
<feature type="non-terminal residue" evidence="2">
    <location>
        <position position="1"/>
    </location>
</feature>
<proteinExistence type="predicted"/>
<keyword evidence="1" id="KW-1133">Transmembrane helix</keyword>
<name>A0AAV5UA39_9BILA</name>
<dbReference type="AlphaFoldDB" id="A0AAV5UA39"/>
<accession>A0AAV5UA39</accession>
<feature type="transmembrane region" description="Helical" evidence="1">
    <location>
        <begin position="68"/>
        <end position="88"/>
    </location>
</feature>
<keyword evidence="1" id="KW-0812">Transmembrane</keyword>
<reference evidence="2" key="1">
    <citation type="submission" date="2023-10" db="EMBL/GenBank/DDBJ databases">
        <title>Genome assembly of Pristionchus species.</title>
        <authorList>
            <person name="Yoshida K."/>
            <person name="Sommer R.J."/>
        </authorList>
    </citation>
    <scope>NUCLEOTIDE SEQUENCE</scope>
    <source>
        <strain evidence="2">RS0144</strain>
    </source>
</reference>
<comment type="caution">
    <text evidence="2">The sequence shown here is derived from an EMBL/GenBank/DDBJ whole genome shotgun (WGS) entry which is preliminary data.</text>
</comment>
<evidence type="ECO:0000313" key="3">
    <source>
        <dbReference type="Proteomes" id="UP001432027"/>
    </source>
</evidence>
<feature type="transmembrane region" description="Helical" evidence="1">
    <location>
        <begin position="100"/>
        <end position="126"/>
    </location>
</feature>